<organism evidence="2 3">
    <name type="scientific">Blastococcus mobilis</name>
    <dbReference type="NCBI Taxonomy" id="1938746"/>
    <lineage>
        <taxon>Bacteria</taxon>
        <taxon>Bacillati</taxon>
        <taxon>Actinomycetota</taxon>
        <taxon>Actinomycetes</taxon>
        <taxon>Geodermatophilales</taxon>
        <taxon>Geodermatophilaceae</taxon>
        <taxon>Blastococcus</taxon>
    </lineage>
</organism>
<dbReference type="Gene3D" id="3.40.50.1820">
    <property type="entry name" value="alpha/beta hydrolase"/>
    <property type="match status" value="1"/>
</dbReference>
<keyword evidence="3" id="KW-1185">Reference proteome</keyword>
<dbReference type="RefSeq" id="WP_089337636.1">
    <property type="nucleotide sequence ID" value="NZ_FZNO01000019.1"/>
</dbReference>
<feature type="region of interest" description="Disordered" evidence="1">
    <location>
        <begin position="152"/>
        <end position="186"/>
    </location>
</feature>
<dbReference type="SUPFAM" id="SSF53474">
    <property type="entry name" value="alpha/beta-Hydrolases"/>
    <property type="match status" value="1"/>
</dbReference>
<name>A0A238YCN3_9ACTN</name>
<evidence type="ECO:0000256" key="1">
    <source>
        <dbReference type="SAM" id="MobiDB-lite"/>
    </source>
</evidence>
<protein>
    <recommendedName>
        <fullName evidence="4">Alpha/beta hydrolase family protein</fullName>
    </recommendedName>
</protein>
<proteinExistence type="predicted"/>
<accession>A0A238YCN3</accession>
<evidence type="ECO:0000313" key="3">
    <source>
        <dbReference type="Proteomes" id="UP000198403"/>
    </source>
</evidence>
<evidence type="ECO:0000313" key="2">
    <source>
        <dbReference type="EMBL" id="SNR68558.1"/>
    </source>
</evidence>
<evidence type="ECO:0008006" key="4">
    <source>
        <dbReference type="Google" id="ProtNLM"/>
    </source>
</evidence>
<dbReference type="AlphaFoldDB" id="A0A238YCN3"/>
<gene>
    <name evidence="2" type="ORF">SAMN06272737_11919</name>
</gene>
<dbReference type="EMBL" id="FZNO01000019">
    <property type="protein sequence ID" value="SNR68558.1"/>
    <property type="molecule type" value="Genomic_DNA"/>
</dbReference>
<dbReference type="OrthoDB" id="345573at2"/>
<dbReference type="InterPro" id="IPR029058">
    <property type="entry name" value="AB_hydrolase_fold"/>
</dbReference>
<reference evidence="2 3" key="1">
    <citation type="submission" date="2017-06" db="EMBL/GenBank/DDBJ databases">
        <authorList>
            <person name="Kim H.J."/>
            <person name="Triplett B.A."/>
        </authorList>
    </citation>
    <scope>NUCLEOTIDE SEQUENCE [LARGE SCALE GENOMIC DNA]</scope>
    <source>
        <strain evidence="2 3">DSM 44272</strain>
    </source>
</reference>
<dbReference type="Proteomes" id="UP000198403">
    <property type="component" value="Unassembled WGS sequence"/>
</dbReference>
<sequence length="267" mass="29113">MTLLMDGRSDPRAARRRAMVLAATEPARTLMSAGTAAAALPLLRWAPRGEPHPVLVLPGLMASDVSTRVLRAWLGRLGYPVVGWALGRNRGPTQEVTSELPLLVDRLAREHGTSVSIVGWSLGGIYARRLARQAPRQVRQVVSLGSPFALTDRPVDGTPGARSYQRLAPGHGSRRPPASRGPLARPLPVPSTAIYSRWDGVVDWRACRQKPGPTSENVAVRSSHLGMGHDPAVLWVVADRLAQPRHDWRPFQRPTRFGLSALFSPEN</sequence>